<evidence type="ECO:0000313" key="1">
    <source>
        <dbReference type="EMBL" id="AEL70409.1"/>
    </source>
</evidence>
<dbReference type="PATRIC" id="fig|390236.22.peg.1186"/>
<dbReference type="AlphaFoldDB" id="G0ITF5"/>
<geneLocation type="plasmid" evidence="1 2">
    <name>lp28-2</name>
</geneLocation>
<protein>
    <submittedName>
        <fullName evidence="1">Uncharacterized protein</fullName>
    </submittedName>
</protein>
<accession>G0ITF5</accession>
<organism evidence="1 2">
    <name type="scientific">Borreliella afzelii (strain PKo)</name>
    <name type="common">Borrelia afzelii</name>
    <dbReference type="NCBI Taxonomy" id="390236"/>
    <lineage>
        <taxon>Bacteria</taxon>
        <taxon>Pseudomonadati</taxon>
        <taxon>Spirochaetota</taxon>
        <taxon>Spirochaetia</taxon>
        <taxon>Spirochaetales</taxon>
        <taxon>Borreliaceae</taxon>
        <taxon>Borreliella</taxon>
    </lineage>
</organism>
<proteinExistence type="predicted"/>
<dbReference type="Proteomes" id="UP000005216">
    <property type="component" value="Plasmid lp28-2"/>
</dbReference>
<reference evidence="1 2" key="1">
    <citation type="journal article" date="2011" name="J. Bacteriol.">
        <title>Whole-genome sequences of two Borrelia afzelii and two Borrelia garinii Lyme disease agent isolates.</title>
        <authorList>
            <person name="Casjens S.R."/>
            <person name="Mongodin E.F."/>
            <person name="Qiu W.-G."/>
            <person name="Dunn J.J."/>
            <person name="Luft B.J."/>
            <person name="Fraser-Liggett C.M."/>
            <person name="Schutzer S.E."/>
        </authorList>
    </citation>
    <scope>NUCLEOTIDE SEQUENCE [LARGE SCALE GENOMIC DNA]</scope>
    <source>
        <strain evidence="1 2">PKo</strain>
    </source>
</reference>
<name>G0ITF5_BORAP</name>
<sequence>MLIKVISTSSFKVIGRIIFVGKKLREFTTYVSGYFSESFKSVFDIQSLN</sequence>
<dbReference type="EMBL" id="CP002943">
    <property type="protein sequence ID" value="AEL70409.1"/>
    <property type="molecule type" value="Genomic_DNA"/>
</dbReference>
<gene>
    <name evidence="1" type="ordered locus">BafPKo_G0011</name>
</gene>
<dbReference type="HOGENOM" id="CLU_3132936_0_0_12"/>
<dbReference type="KEGG" id="bafz:BafPKo_G0011"/>
<keyword evidence="1" id="KW-0614">Plasmid</keyword>
<keyword evidence="2" id="KW-1185">Reference proteome</keyword>
<evidence type="ECO:0000313" key="2">
    <source>
        <dbReference type="Proteomes" id="UP000005216"/>
    </source>
</evidence>